<evidence type="ECO:0000259" key="9">
    <source>
        <dbReference type="PROSITE" id="PS51007"/>
    </source>
</evidence>
<keyword evidence="11" id="KW-1185">Reference proteome</keyword>
<feature type="region of interest" description="Disordered" evidence="7">
    <location>
        <begin position="27"/>
        <end position="52"/>
    </location>
</feature>
<dbReference type="InterPro" id="IPR050597">
    <property type="entry name" value="Cytochrome_c_Oxidase_Subunit"/>
</dbReference>
<keyword evidence="5 6" id="KW-0408">Iron</keyword>
<keyword evidence="4" id="KW-0249">Electron transport</keyword>
<dbReference type="GO" id="GO:0046872">
    <property type="term" value="F:metal ion binding"/>
    <property type="evidence" value="ECO:0007669"/>
    <property type="project" value="UniProtKB-KW"/>
</dbReference>
<evidence type="ECO:0000256" key="2">
    <source>
        <dbReference type="ARBA" id="ARBA00022617"/>
    </source>
</evidence>
<dbReference type="Proteomes" id="UP000295543">
    <property type="component" value="Unassembled WGS sequence"/>
</dbReference>
<dbReference type="GO" id="GO:0009055">
    <property type="term" value="F:electron transfer activity"/>
    <property type="evidence" value="ECO:0007669"/>
    <property type="project" value="InterPro"/>
</dbReference>
<dbReference type="PROSITE" id="PS51257">
    <property type="entry name" value="PROKAR_LIPOPROTEIN"/>
    <property type="match status" value="1"/>
</dbReference>
<dbReference type="Pfam" id="PF00034">
    <property type="entry name" value="Cytochrom_C"/>
    <property type="match status" value="1"/>
</dbReference>
<evidence type="ECO:0000256" key="7">
    <source>
        <dbReference type="SAM" id="MobiDB-lite"/>
    </source>
</evidence>
<proteinExistence type="predicted"/>
<dbReference type="OrthoDB" id="9796421at2"/>
<dbReference type="AlphaFoldDB" id="A0A4R5UDW3"/>
<evidence type="ECO:0000256" key="3">
    <source>
        <dbReference type="ARBA" id="ARBA00022723"/>
    </source>
</evidence>
<feature type="domain" description="Cytochrome c" evidence="9">
    <location>
        <begin position="43"/>
        <end position="130"/>
    </location>
</feature>
<reference evidence="10 11" key="1">
    <citation type="submission" date="2019-03" db="EMBL/GenBank/DDBJ databases">
        <title>Luteimonas zhaokaii sp.nov., isolated from the rectal contents of Plateau pika in Yushu, Qinghai Province, China.</title>
        <authorList>
            <person name="Zhang G."/>
        </authorList>
    </citation>
    <scope>NUCLEOTIDE SEQUENCE [LARGE SCALE GENOMIC DNA]</scope>
    <source>
        <strain evidence="10 11">THG-MD21</strain>
    </source>
</reference>
<keyword evidence="2 6" id="KW-0349">Heme</keyword>
<evidence type="ECO:0000256" key="1">
    <source>
        <dbReference type="ARBA" id="ARBA00022448"/>
    </source>
</evidence>
<evidence type="ECO:0000256" key="5">
    <source>
        <dbReference type="ARBA" id="ARBA00023004"/>
    </source>
</evidence>
<keyword evidence="1" id="KW-0813">Transport</keyword>
<accession>A0A4R5UDW3</accession>
<keyword evidence="3 6" id="KW-0479">Metal-binding</keyword>
<dbReference type="Gene3D" id="1.10.760.10">
    <property type="entry name" value="Cytochrome c-like domain"/>
    <property type="match status" value="1"/>
</dbReference>
<dbReference type="GO" id="GO:0020037">
    <property type="term" value="F:heme binding"/>
    <property type="evidence" value="ECO:0007669"/>
    <property type="project" value="InterPro"/>
</dbReference>
<dbReference type="InterPro" id="IPR036909">
    <property type="entry name" value="Cyt_c-like_dom_sf"/>
</dbReference>
<comment type="caution">
    <text evidence="10">The sequence shown here is derived from an EMBL/GenBank/DDBJ whole genome shotgun (WGS) entry which is preliminary data.</text>
</comment>
<evidence type="ECO:0000256" key="6">
    <source>
        <dbReference type="PROSITE-ProRule" id="PRU00433"/>
    </source>
</evidence>
<dbReference type="EMBL" id="SMTG01000002">
    <property type="protein sequence ID" value="TDK33479.1"/>
    <property type="molecule type" value="Genomic_DNA"/>
</dbReference>
<evidence type="ECO:0000313" key="11">
    <source>
        <dbReference type="Proteomes" id="UP000295543"/>
    </source>
</evidence>
<name>A0A4R5UDW3_9GAMM</name>
<feature type="chain" id="PRO_5020245771" evidence="8">
    <location>
        <begin position="19"/>
        <end position="142"/>
    </location>
</feature>
<evidence type="ECO:0000313" key="10">
    <source>
        <dbReference type="EMBL" id="TDK33479.1"/>
    </source>
</evidence>
<evidence type="ECO:0000256" key="4">
    <source>
        <dbReference type="ARBA" id="ARBA00022982"/>
    </source>
</evidence>
<protein>
    <submittedName>
        <fullName evidence="10">Cytochrome c</fullName>
    </submittedName>
</protein>
<dbReference type="SUPFAM" id="SSF46626">
    <property type="entry name" value="Cytochrome c"/>
    <property type="match status" value="1"/>
</dbReference>
<dbReference type="PANTHER" id="PTHR33751:SF9">
    <property type="entry name" value="CYTOCHROME C4"/>
    <property type="match status" value="1"/>
</dbReference>
<dbReference type="PANTHER" id="PTHR33751">
    <property type="entry name" value="CBB3-TYPE CYTOCHROME C OXIDASE SUBUNIT FIXP"/>
    <property type="match status" value="1"/>
</dbReference>
<evidence type="ECO:0000256" key="8">
    <source>
        <dbReference type="SAM" id="SignalP"/>
    </source>
</evidence>
<feature type="signal peptide" evidence="8">
    <location>
        <begin position="1"/>
        <end position="18"/>
    </location>
</feature>
<sequence>MTRSFRALPALALAGLLAACGGQEHDAEAQPARTTSSAGLPNGTVEAGEQAAHVKSAATGQTCIDCHGAAGNVPIDPTYPKIGGQFRDYLAHSLQAYRDGDREHALMSQQAADLSDQQIADLAAYFAAQPSQLRDLHGAHDR</sequence>
<gene>
    <name evidence="10" type="ORF">E2F49_05570</name>
</gene>
<organism evidence="10 11">
    <name type="scientific">Luteimonas terrae</name>
    <dbReference type="NCBI Taxonomy" id="1530191"/>
    <lineage>
        <taxon>Bacteria</taxon>
        <taxon>Pseudomonadati</taxon>
        <taxon>Pseudomonadota</taxon>
        <taxon>Gammaproteobacteria</taxon>
        <taxon>Lysobacterales</taxon>
        <taxon>Lysobacteraceae</taxon>
        <taxon>Luteimonas</taxon>
    </lineage>
</organism>
<dbReference type="InterPro" id="IPR009056">
    <property type="entry name" value="Cyt_c-like_dom"/>
</dbReference>
<keyword evidence="8" id="KW-0732">Signal</keyword>
<dbReference type="PROSITE" id="PS51007">
    <property type="entry name" value="CYTC"/>
    <property type="match status" value="1"/>
</dbReference>